<dbReference type="GO" id="GO:0016755">
    <property type="term" value="F:aminoacyltransferase activity"/>
    <property type="evidence" value="ECO:0007669"/>
    <property type="project" value="TreeGrafter"/>
</dbReference>
<feature type="transmembrane region" description="Helical" evidence="7">
    <location>
        <begin position="250"/>
        <end position="278"/>
    </location>
</feature>
<dbReference type="InterPro" id="IPR051211">
    <property type="entry name" value="PG_lysyltransferase"/>
</dbReference>
<protein>
    <submittedName>
        <fullName evidence="8">Lysylphosphatidylglycerol synthetase/glycosyltransferase AglD</fullName>
    </submittedName>
</protein>
<proteinExistence type="predicted"/>
<evidence type="ECO:0000256" key="3">
    <source>
        <dbReference type="ARBA" id="ARBA00022679"/>
    </source>
</evidence>
<evidence type="ECO:0000256" key="7">
    <source>
        <dbReference type="SAM" id="Phobius"/>
    </source>
</evidence>
<keyword evidence="3 8" id="KW-0808">Transferase</keyword>
<keyword evidence="4 7" id="KW-0812">Transmembrane</keyword>
<evidence type="ECO:0000256" key="5">
    <source>
        <dbReference type="ARBA" id="ARBA00022989"/>
    </source>
</evidence>
<dbReference type="OrthoDB" id="145485at2"/>
<dbReference type="InterPro" id="IPR022791">
    <property type="entry name" value="L-PG_synthase/AglD"/>
</dbReference>
<keyword evidence="5 7" id="KW-1133">Transmembrane helix</keyword>
<accession>W0RML6</accession>
<dbReference type="eggNOG" id="COG0392">
    <property type="taxonomic scope" value="Bacteria"/>
</dbReference>
<name>W0RML6_9BACT</name>
<evidence type="ECO:0000313" key="8">
    <source>
        <dbReference type="EMBL" id="AHG91570.1"/>
    </source>
</evidence>
<dbReference type="AlphaFoldDB" id="W0RML6"/>
<dbReference type="RefSeq" id="WP_104022866.1">
    <property type="nucleotide sequence ID" value="NZ_CP007128.1"/>
</dbReference>
<feature type="transmembrane region" description="Helical" evidence="7">
    <location>
        <begin position="217"/>
        <end position="238"/>
    </location>
</feature>
<feature type="transmembrane region" description="Helical" evidence="7">
    <location>
        <begin position="96"/>
        <end position="115"/>
    </location>
</feature>
<feature type="transmembrane region" description="Helical" evidence="7">
    <location>
        <begin position="135"/>
        <end position="159"/>
    </location>
</feature>
<feature type="transmembrane region" description="Helical" evidence="7">
    <location>
        <begin position="431"/>
        <end position="449"/>
    </location>
</feature>
<dbReference type="KEGG" id="gba:J421_4033"/>
<keyword evidence="2" id="KW-1003">Cell membrane</keyword>
<feature type="transmembrane region" description="Helical" evidence="7">
    <location>
        <begin position="179"/>
        <end position="197"/>
    </location>
</feature>
<dbReference type="GO" id="GO:0005886">
    <property type="term" value="C:plasma membrane"/>
    <property type="evidence" value="ECO:0007669"/>
    <property type="project" value="UniProtKB-SubCell"/>
</dbReference>
<comment type="subcellular location">
    <subcellularLocation>
        <location evidence="1">Cell membrane</location>
        <topology evidence="1">Multi-pass membrane protein</topology>
    </subcellularLocation>
</comment>
<sequence length="543" mass="57930">MSEASPTKRRLVRLWRSTMVVVQPLFPLLLFAAALWALQRLLADYDLHEVVSAVSAVRPGALLLSLATTALGYLALVGYDYVAFRFIERPLPLRAMLVPSFVSFAVANSAPASVLTGGGVRYRVYARHGLTVKQAAAVAGFDVVTYVVGLLALSGIALVAGPGASEAAPAWAAVSGRTLGVVLLVVVVAYFVVAVAWRRPLRLFGRDLRMPSPQLALAQLAVSAADWILSSGALYVLLADVGRLPYLAFLTRFLVAAVVSLVVPIPGGLGVFEAVVLYLTSSGTPAPRVLAALLVYRVVYYLLPLVAAGALLLAAAVRRAGRGGVRPGRWIVDQLLHAAPRLVSLTTFLSGWLLLVTGTLATDERRLAWLSHVLPLALVEASHFLASVLGAAMLIVAWGLERRARSAYHLAVALYGLGIVASLLRAADVRLAAGLLAALLVLVVAERKFPHRQPGDLLREPFAAGWVVGIGAAFVVTLSVGMFEYHGVRYSSQLWWRVALDDRVPRALRAAVGASVTFLLFALARVLARHAPRPIARSSRSEA</sequence>
<dbReference type="HOGENOM" id="CLU_037305_0_0_0"/>
<dbReference type="PANTHER" id="PTHR34697">
    <property type="entry name" value="PHOSPHATIDYLGLYCEROL LYSYLTRANSFERASE"/>
    <property type="match status" value="1"/>
</dbReference>
<feature type="transmembrane region" description="Helical" evidence="7">
    <location>
        <begin position="407"/>
        <end position="425"/>
    </location>
</feature>
<evidence type="ECO:0000256" key="2">
    <source>
        <dbReference type="ARBA" id="ARBA00022475"/>
    </source>
</evidence>
<feature type="transmembrane region" description="Helical" evidence="7">
    <location>
        <begin position="461"/>
        <end position="487"/>
    </location>
</feature>
<dbReference type="STRING" id="861299.J421_4033"/>
<dbReference type="eggNOG" id="COG2898">
    <property type="taxonomic scope" value="Bacteria"/>
</dbReference>
<evidence type="ECO:0000256" key="6">
    <source>
        <dbReference type="ARBA" id="ARBA00023136"/>
    </source>
</evidence>
<keyword evidence="6 7" id="KW-0472">Membrane</keyword>
<dbReference type="EMBL" id="CP007128">
    <property type="protein sequence ID" value="AHG91570.1"/>
    <property type="molecule type" value="Genomic_DNA"/>
</dbReference>
<dbReference type="GO" id="GO:0055091">
    <property type="term" value="P:phospholipid homeostasis"/>
    <property type="evidence" value="ECO:0007669"/>
    <property type="project" value="TreeGrafter"/>
</dbReference>
<keyword evidence="9" id="KW-1185">Reference proteome</keyword>
<dbReference type="PANTHER" id="PTHR34697:SF2">
    <property type="entry name" value="PHOSPHATIDYLGLYCEROL LYSYLTRANSFERASE"/>
    <property type="match status" value="1"/>
</dbReference>
<feature type="transmembrane region" description="Helical" evidence="7">
    <location>
        <begin position="507"/>
        <end position="528"/>
    </location>
</feature>
<reference evidence="8 9" key="1">
    <citation type="journal article" date="2014" name="Genome Announc.">
        <title>Genome Sequence and Methylome of Soil Bacterium Gemmatirosa kalamazoonensis KBS708T, a Member of the Rarely Cultivated Gemmatimonadetes Phylum.</title>
        <authorList>
            <person name="Debruyn J.M."/>
            <person name="Radosevich M."/>
            <person name="Wommack K.E."/>
            <person name="Polson S.W."/>
            <person name="Hauser L.J."/>
            <person name="Fawaz M.N."/>
            <person name="Korlach J."/>
            <person name="Tsai Y.C."/>
        </authorList>
    </citation>
    <scope>NUCLEOTIDE SEQUENCE [LARGE SCALE GENOMIC DNA]</scope>
    <source>
        <strain evidence="8 9">KBS708</strain>
    </source>
</reference>
<feature type="transmembrane region" description="Helical" evidence="7">
    <location>
        <begin position="62"/>
        <end position="84"/>
    </location>
</feature>
<dbReference type="InParanoid" id="W0RML6"/>
<evidence type="ECO:0000256" key="1">
    <source>
        <dbReference type="ARBA" id="ARBA00004651"/>
    </source>
</evidence>
<feature type="transmembrane region" description="Helical" evidence="7">
    <location>
        <begin position="338"/>
        <end position="361"/>
    </location>
</feature>
<organism evidence="8 9">
    <name type="scientific">Gemmatirosa kalamazoonensis</name>
    <dbReference type="NCBI Taxonomy" id="861299"/>
    <lineage>
        <taxon>Bacteria</taxon>
        <taxon>Pseudomonadati</taxon>
        <taxon>Gemmatimonadota</taxon>
        <taxon>Gemmatimonadia</taxon>
        <taxon>Gemmatimonadales</taxon>
        <taxon>Gemmatimonadaceae</taxon>
        <taxon>Gemmatirosa</taxon>
    </lineage>
</organism>
<feature type="transmembrane region" description="Helical" evidence="7">
    <location>
        <begin position="20"/>
        <end position="42"/>
    </location>
</feature>
<feature type="transmembrane region" description="Helical" evidence="7">
    <location>
        <begin position="381"/>
        <end position="400"/>
    </location>
</feature>
<dbReference type="Proteomes" id="UP000019151">
    <property type="component" value="Chromosome"/>
</dbReference>
<dbReference type="Pfam" id="PF03706">
    <property type="entry name" value="LPG_synthase_TM"/>
    <property type="match status" value="1"/>
</dbReference>
<evidence type="ECO:0000313" key="9">
    <source>
        <dbReference type="Proteomes" id="UP000019151"/>
    </source>
</evidence>
<gene>
    <name evidence="8" type="ORF">J421_4033</name>
</gene>
<evidence type="ECO:0000256" key="4">
    <source>
        <dbReference type="ARBA" id="ARBA00022692"/>
    </source>
</evidence>
<feature type="transmembrane region" description="Helical" evidence="7">
    <location>
        <begin position="298"/>
        <end position="317"/>
    </location>
</feature>